<dbReference type="EMBL" id="AWVJ01000196">
    <property type="protein sequence ID" value="ERK41356.1"/>
    <property type="molecule type" value="Genomic_DNA"/>
</dbReference>
<proteinExistence type="predicted"/>
<dbReference type="AlphaFoldDB" id="U2PB50"/>
<organism evidence="1 2">
    <name type="scientific">Eubacterium ramulus ATCC 29099</name>
    <dbReference type="NCBI Taxonomy" id="1256908"/>
    <lineage>
        <taxon>Bacteria</taxon>
        <taxon>Bacillati</taxon>
        <taxon>Bacillota</taxon>
        <taxon>Clostridia</taxon>
        <taxon>Eubacteriales</taxon>
        <taxon>Eubacteriaceae</taxon>
        <taxon>Eubacterium</taxon>
    </lineage>
</organism>
<evidence type="ECO:0000313" key="2">
    <source>
        <dbReference type="Proteomes" id="UP000016608"/>
    </source>
</evidence>
<dbReference type="PATRIC" id="fig|1256908.3.peg.3003"/>
<name>U2PB50_EUBRA</name>
<gene>
    <name evidence="1" type="ORF">HMPREF0373_03279</name>
</gene>
<protein>
    <submittedName>
        <fullName evidence="1">Uncharacterized protein</fullName>
    </submittedName>
</protein>
<dbReference type="HOGENOM" id="CLU_3098947_0_0_9"/>
<sequence length="51" mass="5903">MADFVIEQKLFVSGIRETERSAVDRISGKCSFYQWILTKSIAYLSRFGIIK</sequence>
<keyword evidence="2" id="KW-1185">Reference proteome</keyword>
<reference evidence="1 2" key="1">
    <citation type="submission" date="2013-06" db="EMBL/GenBank/DDBJ databases">
        <authorList>
            <person name="Weinstock G."/>
            <person name="Sodergren E."/>
            <person name="Lobos E.A."/>
            <person name="Fulton L."/>
            <person name="Fulton R."/>
            <person name="Courtney L."/>
            <person name="Fronick C."/>
            <person name="O'Laughlin M."/>
            <person name="Godfrey J."/>
            <person name="Wilson R.M."/>
            <person name="Miner T."/>
            <person name="Farmer C."/>
            <person name="Delehaunty K."/>
            <person name="Cordes M."/>
            <person name="Minx P."/>
            <person name="Tomlinson C."/>
            <person name="Chen J."/>
            <person name="Wollam A."/>
            <person name="Pepin K.H."/>
            <person name="Bhonagiri V."/>
            <person name="Zhang X."/>
            <person name="Warren W."/>
            <person name="Mitreva M."/>
            <person name="Mardis E.R."/>
            <person name="Wilson R.K."/>
        </authorList>
    </citation>
    <scope>NUCLEOTIDE SEQUENCE [LARGE SCALE GENOMIC DNA]</scope>
    <source>
        <strain evidence="1 2">ATCC 29099</strain>
    </source>
</reference>
<dbReference type="Proteomes" id="UP000016608">
    <property type="component" value="Unassembled WGS sequence"/>
</dbReference>
<accession>U2PB50</accession>
<evidence type="ECO:0000313" key="1">
    <source>
        <dbReference type="EMBL" id="ERK41356.1"/>
    </source>
</evidence>
<comment type="caution">
    <text evidence="1">The sequence shown here is derived from an EMBL/GenBank/DDBJ whole genome shotgun (WGS) entry which is preliminary data.</text>
</comment>